<organism evidence="1">
    <name type="scientific">Hexamita inflata</name>
    <dbReference type="NCBI Taxonomy" id="28002"/>
    <lineage>
        <taxon>Eukaryota</taxon>
        <taxon>Metamonada</taxon>
        <taxon>Diplomonadida</taxon>
        <taxon>Hexamitidae</taxon>
        <taxon>Hexamitinae</taxon>
        <taxon>Hexamita</taxon>
    </lineage>
</organism>
<dbReference type="EMBL" id="CATOUU010000881">
    <property type="protein sequence ID" value="CAI9957009.1"/>
    <property type="molecule type" value="Genomic_DNA"/>
</dbReference>
<comment type="caution">
    <text evidence="1">The sequence shown here is derived from an EMBL/GenBank/DDBJ whole genome shotgun (WGS) entry which is preliminary data.</text>
</comment>
<accession>A0AA86TTR5</accession>
<dbReference type="SUPFAM" id="SSF53098">
    <property type="entry name" value="Ribonuclease H-like"/>
    <property type="match status" value="1"/>
</dbReference>
<dbReference type="InterPro" id="IPR012337">
    <property type="entry name" value="RNaseH-like_sf"/>
</dbReference>
<reference evidence="1" key="1">
    <citation type="submission" date="2023-06" db="EMBL/GenBank/DDBJ databases">
        <authorList>
            <person name="Kurt Z."/>
        </authorList>
    </citation>
    <scope>NUCLEOTIDE SEQUENCE</scope>
</reference>
<evidence type="ECO:0000313" key="1">
    <source>
        <dbReference type="EMBL" id="CAI9928464.1"/>
    </source>
</evidence>
<dbReference type="EMBL" id="CATOUU010000400">
    <property type="protein sequence ID" value="CAI9928464.1"/>
    <property type="molecule type" value="Genomic_DNA"/>
</dbReference>
<dbReference type="Proteomes" id="UP001642409">
    <property type="component" value="Unassembled WGS sequence"/>
</dbReference>
<evidence type="ECO:0000313" key="5">
    <source>
        <dbReference type="Proteomes" id="UP001642409"/>
    </source>
</evidence>
<proteinExistence type="predicted"/>
<dbReference type="EMBL" id="CAXDID020000457">
    <property type="protein sequence ID" value="CAL6093312.1"/>
    <property type="molecule type" value="Genomic_DNA"/>
</dbReference>
<reference evidence="3 5" key="2">
    <citation type="submission" date="2024-07" db="EMBL/GenBank/DDBJ databases">
        <authorList>
            <person name="Akdeniz Z."/>
        </authorList>
    </citation>
    <scope>NUCLEOTIDE SEQUENCE [LARGE SCALE GENOMIC DNA]</scope>
</reference>
<evidence type="ECO:0000313" key="2">
    <source>
        <dbReference type="EMBL" id="CAI9957009.1"/>
    </source>
</evidence>
<dbReference type="AlphaFoldDB" id="A0AA86TTR5"/>
<gene>
    <name evidence="1" type="ORF">HINF_LOCUS16109</name>
    <name evidence="2" type="ORF">HINF_LOCUS44654</name>
    <name evidence="3" type="ORF">HINF_LOCUS66930</name>
    <name evidence="4" type="ORF">HINF_LOCUS75627</name>
</gene>
<keyword evidence="5" id="KW-1185">Reference proteome</keyword>
<name>A0AA86TTR5_9EUKA</name>
<evidence type="ECO:0000313" key="3">
    <source>
        <dbReference type="EMBL" id="CAL6093312.1"/>
    </source>
</evidence>
<protein>
    <submittedName>
        <fullName evidence="1">Ribonuclease H-like superfamily</fullName>
    </submittedName>
    <submittedName>
        <fullName evidence="3">Ribonuclease_H-like superfamily</fullName>
    </submittedName>
</protein>
<dbReference type="EMBL" id="CAXDID020000676">
    <property type="protein sequence ID" value="CAL6109823.1"/>
    <property type="molecule type" value="Genomic_DNA"/>
</dbReference>
<sequence length="294" mass="34223">MNTLNELSERFRVTETIRPNVMIDISSLNATQMSQVQNKLQKPDFIQNFEVPFRYKNISSTCVLFQFDHNNKFSYLKKPFVQEKMPQIGGVPSNLERSVTFVKFPNVGMTIGMLASQMDQIAQLDLTRVLCIIDFEMYDGDVVSEVSLHFIQNKQVIEEVHMLVKLDETTHMNQQSVHFVLKHVTGIDPNEIPTNAPTNEEFRKKFKEMHEKHNPIYFAKGIDTEKRMIAQIIGKECEIFEVVALCYIQKLKLPVMSEVDRLNKQMKCDYHKKLNGKFHCAKQDCAYYVEILTE</sequence>
<evidence type="ECO:0000313" key="4">
    <source>
        <dbReference type="EMBL" id="CAL6109823.1"/>
    </source>
</evidence>